<evidence type="ECO:0000313" key="10">
    <source>
        <dbReference type="Proteomes" id="UP001501302"/>
    </source>
</evidence>
<keyword evidence="7" id="KW-1133">Transmembrane helix</keyword>
<feature type="transmembrane region" description="Helical" evidence="7">
    <location>
        <begin position="340"/>
        <end position="358"/>
    </location>
</feature>
<keyword evidence="3" id="KW-0479">Metal-binding</keyword>
<keyword evidence="4" id="KW-0249">Electron transport</keyword>
<dbReference type="RefSeq" id="WP_345192540.1">
    <property type="nucleotide sequence ID" value="NZ_BAABJJ010000037.1"/>
</dbReference>
<dbReference type="Pfam" id="PF12801">
    <property type="entry name" value="Fer4_5"/>
    <property type="match status" value="1"/>
</dbReference>
<gene>
    <name evidence="9" type="primary">ccoG</name>
    <name evidence="9" type="ORF">GCM10023314_25520</name>
</gene>
<organism evidence="9 10">
    <name type="scientific">Algibacter agarivorans</name>
    <dbReference type="NCBI Taxonomy" id="1109741"/>
    <lineage>
        <taxon>Bacteria</taxon>
        <taxon>Pseudomonadati</taxon>
        <taxon>Bacteroidota</taxon>
        <taxon>Flavobacteriia</taxon>
        <taxon>Flavobacteriales</taxon>
        <taxon>Flavobacteriaceae</taxon>
        <taxon>Algibacter</taxon>
    </lineage>
</organism>
<dbReference type="InterPro" id="IPR051684">
    <property type="entry name" value="Electron_Trans/Redox"/>
</dbReference>
<comment type="caution">
    <text evidence="9">The sequence shown here is derived from an EMBL/GenBank/DDBJ whole genome shotgun (WGS) entry which is preliminary data.</text>
</comment>
<dbReference type="InterPro" id="IPR017896">
    <property type="entry name" value="4Fe4S_Fe-S-bd"/>
</dbReference>
<keyword evidence="1" id="KW-0813">Transport</keyword>
<dbReference type="EMBL" id="BAABJJ010000037">
    <property type="protein sequence ID" value="GAA4951084.1"/>
    <property type="molecule type" value="Genomic_DNA"/>
</dbReference>
<feature type="transmembrane region" description="Helical" evidence="7">
    <location>
        <begin position="84"/>
        <end position="110"/>
    </location>
</feature>
<dbReference type="PANTHER" id="PTHR30176">
    <property type="entry name" value="FERREDOXIN-TYPE PROTEIN NAPH"/>
    <property type="match status" value="1"/>
</dbReference>
<dbReference type="PROSITE" id="PS51379">
    <property type="entry name" value="4FE4S_FER_2"/>
    <property type="match status" value="1"/>
</dbReference>
<evidence type="ECO:0000256" key="5">
    <source>
        <dbReference type="ARBA" id="ARBA00023004"/>
    </source>
</evidence>
<dbReference type="PROSITE" id="PS00198">
    <property type="entry name" value="4FE4S_FER_1"/>
    <property type="match status" value="1"/>
</dbReference>
<evidence type="ECO:0000256" key="6">
    <source>
        <dbReference type="ARBA" id="ARBA00023014"/>
    </source>
</evidence>
<protein>
    <submittedName>
        <fullName evidence="9">Cytochrome c oxidase accessory protein CcoG</fullName>
    </submittedName>
</protein>
<accession>A0ABP9GZ87</accession>
<dbReference type="InterPro" id="IPR017900">
    <property type="entry name" value="4Fe4S_Fe_S_CS"/>
</dbReference>
<dbReference type="Gene3D" id="1.10.1060.10">
    <property type="entry name" value="Alpha-helical ferredoxin"/>
    <property type="match status" value="1"/>
</dbReference>
<keyword evidence="2" id="KW-0004">4Fe-4S</keyword>
<feature type="domain" description="4Fe-4S ferredoxin-type" evidence="8">
    <location>
        <begin position="261"/>
        <end position="289"/>
    </location>
</feature>
<dbReference type="InterPro" id="IPR032879">
    <property type="entry name" value="FixG_C"/>
</dbReference>
<sequence>METPKNETFRDSIGTITEEGKRAWVFPKKPSGKFYKYRKLVSYGLLAFLLLSPFIKINGNQFLMFNILERRFNIFGFPFWPQDFHLFVISMIIGVVFIALFTVSFGRIFCGWICPQTIFMEMVFRRIEYWIEGDRGKQIRLSKQEWNAEKIRKKGLKLIIFLIISFIIANVFLAYLIGSDKLIQYIADGPFSHLSTLISLSIFTAVFYFVFAWFREQVCIIACPYGRLQGVLLDKKSIVVAYDHKRGEAEKGRKKFRKNEDRAALGHGDCIDCFQCVNVCPTGIDIRNGTQLECINCTACIDECDHIMESINLPKGLIRYASEENIETKAPFKITNRMKGYIAVLTILVGLLTGMLFLRNDIEANVLRLPGQLYEHKDNNIISNVFTYKLVNKTSKDIEDVSFKLMSHKGKLKVVSTHDSFIVPNQGIAQGTLFIEINNSALTGDRNKIKIGVYSGDKLIETTTANFLGPRSFK</sequence>
<evidence type="ECO:0000256" key="2">
    <source>
        <dbReference type="ARBA" id="ARBA00022485"/>
    </source>
</evidence>
<dbReference type="SUPFAM" id="SSF54862">
    <property type="entry name" value="4Fe-4S ferredoxins"/>
    <property type="match status" value="1"/>
</dbReference>
<keyword evidence="5" id="KW-0408">Iron</keyword>
<evidence type="ECO:0000313" key="9">
    <source>
        <dbReference type="EMBL" id="GAA4951084.1"/>
    </source>
</evidence>
<evidence type="ECO:0000256" key="1">
    <source>
        <dbReference type="ARBA" id="ARBA00022448"/>
    </source>
</evidence>
<dbReference type="Gene3D" id="2.60.40.10">
    <property type="entry name" value="Immunoglobulins"/>
    <property type="match status" value="1"/>
</dbReference>
<dbReference type="PANTHER" id="PTHR30176:SF3">
    <property type="entry name" value="FERREDOXIN-TYPE PROTEIN NAPH"/>
    <property type="match status" value="1"/>
</dbReference>
<name>A0ABP9GZ87_9FLAO</name>
<feature type="transmembrane region" description="Helical" evidence="7">
    <location>
        <begin position="40"/>
        <end position="64"/>
    </location>
</feature>
<feature type="transmembrane region" description="Helical" evidence="7">
    <location>
        <begin position="197"/>
        <end position="214"/>
    </location>
</feature>
<keyword evidence="7" id="KW-0812">Transmembrane</keyword>
<evidence type="ECO:0000256" key="7">
    <source>
        <dbReference type="SAM" id="Phobius"/>
    </source>
</evidence>
<dbReference type="InterPro" id="IPR014116">
    <property type="entry name" value="Cyt_c_oxidase_cbb3_FixG"/>
</dbReference>
<keyword evidence="6" id="KW-0411">Iron-sulfur</keyword>
<reference evidence="10" key="1">
    <citation type="journal article" date="2019" name="Int. J. Syst. Evol. Microbiol.">
        <title>The Global Catalogue of Microorganisms (GCM) 10K type strain sequencing project: providing services to taxonomists for standard genome sequencing and annotation.</title>
        <authorList>
            <consortium name="The Broad Institute Genomics Platform"/>
            <consortium name="The Broad Institute Genome Sequencing Center for Infectious Disease"/>
            <person name="Wu L."/>
            <person name="Ma J."/>
        </authorList>
    </citation>
    <scope>NUCLEOTIDE SEQUENCE [LARGE SCALE GENOMIC DNA]</scope>
    <source>
        <strain evidence="10">JCM 18285</strain>
    </source>
</reference>
<dbReference type="Proteomes" id="UP001501302">
    <property type="component" value="Unassembled WGS sequence"/>
</dbReference>
<dbReference type="Pfam" id="PF13746">
    <property type="entry name" value="Fer4_18"/>
    <property type="match status" value="1"/>
</dbReference>
<dbReference type="InterPro" id="IPR013783">
    <property type="entry name" value="Ig-like_fold"/>
</dbReference>
<evidence type="ECO:0000259" key="8">
    <source>
        <dbReference type="PROSITE" id="PS51379"/>
    </source>
</evidence>
<dbReference type="Pfam" id="PF11614">
    <property type="entry name" value="FixG_C"/>
    <property type="match status" value="1"/>
</dbReference>
<keyword evidence="7" id="KW-0472">Membrane</keyword>
<dbReference type="InterPro" id="IPR009051">
    <property type="entry name" value="Helical_ferredxn"/>
</dbReference>
<evidence type="ECO:0000256" key="4">
    <source>
        <dbReference type="ARBA" id="ARBA00022982"/>
    </source>
</evidence>
<proteinExistence type="predicted"/>
<evidence type="ECO:0000256" key="3">
    <source>
        <dbReference type="ARBA" id="ARBA00022723"/>
    </source>
</evidence>
<keyword evidence="10" id="KW-1185">Reference proteome</keyword>
<feature type="transmembrane region" description="Helical" evidence="7">
    <location>
        <begin position="158"/>
        <end position="177"/>
    </location>
</feature>
<dbReference type="NCBIfam" id="TIGR02745">
    <property type="entry name" value="ccoG_rdxA_fixG"/>
    <property type="match status" value="1"/>
</dbReference>